<dbReference type="InterPro" id="IPR018201">
    <property type="entry name" value="Ketoacyl_synth_AS"/>
</dbReference>
<dbReference type="InterPro" id="IPR055123">
    <property type="entry name" value="SpnB-like_Rossmann"/>
</dbReference>
<feature type="region of interest" description="Disordered" evidence="11">
    <location>
        <begin position="2615"/>
        <end position="2634"/>
    </location>
</feature>
<feature type="compositionally biased region" description="Polar residues" evidence="11">
    <location>
        <begin position="2013"/>
        <end position="2027"/>
    </location>
</feature>
<feature type="compositionally biased region" description="Basic and acidic residues" evidence="11">
    <location>
        <begin position="1530"/>
        <end position="1541"/>
    </location>
</feature>
<feature type="domain" description="Carrier" evidence="12">
    <location>
        <begin position="1453"/>
        <end position="1528"/>
    </location>
</feature>
<dbReference type="InterPro" id="IPR020841">
    <property type="entry name" value="PKS_Beta-ketoAc_synthase_dom"/>
</dbReference>
<name>A0ABZ1H0W9_STRPH</name>
<dbReference type="InterPro" id="IPR016035">
    <property type="entry name" value="Acyl_Trfase/lysoPLipase"/>
</dbReference>
<dbReference type="PROSITE" id="PS00606">
    <property type="entry name" value="KS3_1"/>
    <property type="match status" value="2"/>
</dbReference>
<dbReference type="InterPro" id="IPR020806">
    <property type="entry name" value="PKS_PP-bd"/>
</dbReference>
<dbReference type="Pfam" id="PF22953">
    <property type="entry name" value="SpnB_Rossmann"/>
    <property type="match status" value="1"/>
</dbReference>
<comment type="pathway">
    <text evidence="2">Antibiotic biosynthesis.</text>
</comment>
<protein>
    <submittedName>
        <fullName evidence="15">SDR family NAD(P)-dependent oxidoreductase</fullName>
    </submittedName>
</protein>
<dbReference type="EMBL" id="CP109135">
    <property type="protein sequence ID" value="WSD12112.1"/>
    <property type="molecule type" value="Genomic_DNA"/>
</dbReference>
<dbReference type="Pfam" id="PF00109">
    <property type="entry name" value="ketoacyl-synt"/>
    <property type="match status" value="2"/>
</dbReference>
<dbReference type="Pfam" id="PF16197">
    <property type="entry name" value="KAsynt_C_assoc"/>
    <property type="match status" value="2"/>
</dbReference>
<comment type="cofactor">
    <cofactor evidence="1">
        <name>pantetheine 4'-phosphate</name>
        <dbReference type="ChEBI" id="CHEBI:47942"/>
    </cofactor>
</comment>
<keyword evidence="6" id="KW-0045">Antibiotic biosynthesis</keyword>
<evidence type="ECO:0000259" key="14">
    <source>
        <dbReference type="PROSITE" id="PS52019"/>
    </source>
</evidence>
<feature type="region of interest" description="C-terminal hotdog fold" evidence="9">
    <location>
        <begin position="2644"/>
        <end position="2783"/>
    </location>
</feature>
<dbReference type="InterPro" id="IPR006162">
    <property type="entry name" value="Ppantetheine_attach_site"/>
</dbReference>
<feature type="domain" description="Ketosynthase family 3 (KS3)" evidence="13">
    <location>
        <begin position="1563"/>
        <end position="1989"/>
    </location>
</feature>
<dbReference type="SMART" id="SM00822">
    <property type="entry name" value="PKS_KR"/>
    <property type="match status" value="2"/>
</dbReference>
<dbReference type="InterPro" id="IPR050091">
    <property type="entry name" value="PKS_NRPS_Biosynth_Enz"/>
</dbReference>
<dbReference type="InterPro" id="IPR013154">
    <property type="entry name" value="ADH-like_N"/>
</dbReference>
<evidence type="ECO:0000313" key="15">
    <source>
        <dbReference type="EMBL" id="WSD12112.1"/>
    </source>
</evidence>
<keyword evidence="4" id="KW-0597">Phosphoprotein</keyword>
<dbReference type="SUPFAM" id="SSF55048">
    <property type="entry name" value="Probable ACP-binding domain of malonyl-CoA ACP transacylase"/>
    <property type="match status" value="2"/>
</dbReference>
<feature type="coiled-coil region" evidence="10">
    <location>
        <begin position="16"/>
        <end position="43"/>
    </location>
</feature>
<proteinExistence type="predicted"/>
<dbReference type="CDD" id="cd08952">
    <property type="entry name" value="KR_1_SDR_x"/>
    <property type="match status" value="1"/>
</dbReference>
<dbReference type="InterPro" id="IPR015083">
    <property type="entry name" value="NorB/c/GfsB-D-like_docking"/>
</dbReference>
<dbReference type="InterPro" id="IPR014031">
    <property type="entry name" value="Ketoacyl_synth_C"/>
</dbReference>
<feature type="domain" description="Ketosynthase family 3 (KS3)" evidence="13">
    <location>
        <begin position="45"/>
        <end position="471"/>
    </location>
</feature>
<evidence type="ECO:0000259" key="13">
    <source>
        <dbReference type="PROSITE" id="PS52004"/>
    </source>
</evidence>
<dbReference type="PANTHER" id="PTHR43775:SF51">
    <property type="entry name" value="INACTIVE PHENOLPHTHIOCEROL SYNTHESIS POLYKETIDE SYNTHASE TYPE I PKS1-RELATED"/>
    <property type="match status" value="1"/>
</dbReference>
<dbReference type="InterPro" id="IPR036736">
    <property type="entry name" value="ACP-like_sf"/>
</dbReference>
<dbReference type="SUPFAM" id="SSF47336">
    <property type="entry name" value="ACP-like"/>
    <property type="match status" value="2"/>
</dbReference>
<feature type="compositionally biased region" description="Low complexity" evidence="11">
    <location>
        <begin position="1542"/>
        <end position="1553"/>
    </location>
</feature>
<dbReference type="Gene3D" id="3.30.70.3290">
    <property type="match status" value="2"/>
</dbReference>
<dbReference type="SUPFAM" id="SSF101173">
    <property type="entry name" value="Docking domain B of the erythromycin polyketide synthase (DEBS)"/>
    <property type="match status" value="1"/>
</dbReference>
<dbReference type="SUPFAM" id="SSF52151">
    <property type="entry name" value="FabD/lysophospholipase-like"/>
    <property type="match status" value="2"/>
</dbReference>
<feature type="domain" description="Carrier" evidence="12">
    <location>
        <begin position="3613"/>
        <end position="3688"/>
    </location>
</feature>
<accession>A0ABZ1H0W9</accession>
<dbReference type="SUPFAM" id="SSF51735">
    <property type="entry name" value="NAD(P)-binding Rossmann-fold domains"/>
    <property type="match status" value="5"/>
</dbReference>
<dbReference type="SMART" id="SM00825">
    <property type="entry name" value="PKS_KS"/>
    <property type="match status" value="2"/>
</dbReference>
<evidence type="ECO:0000256" key="6">
    <source>
        <dbReference type="ARBA" id="ARBA00023194"/>
    </source>
</evidence>
<dbReference type="InterPro" id="IPR016039">
    <property type="entry name" value="Thiolase-like"/>
</dbReference>
<gene>
    <name evidence="15" type="ORF">OHB35_02220</name>
</gene>
<feature type="region of interest" description="Disordered" evidence="11">
    <location>
        <begin position="1530"/>
        <end position="1561"/>
    </location>
</feature>
<dbReference type="InterPro" id="IPR020807">
    <property type="entry name" value="PKS_DH"/>
</dbReference>
<dbReference type="SMART" id="SM00827">
    <property type="entry name" value="PKS_AT"/>
    <property type="match status" value="2"/>
</dbReference>
<dbReference type="InterPro" id="IPR032821">
    <property type="entry name" value="PKS_assoc"/>
</dbReference>
<evidence type="ECO:0000259" key="12">
    <source>
        <dbReference type="PROSITE" id="PS50075"/>
    </source>
</evidence>
<feature type="domain" description="PKS/mFAS DH" evidence="14">
    <location>
        <begin position="2489"/>
        <end position="2783"/>
    </location>
</feature>
<evidence type="ECO:0000256" key="10">
    <source>
        <dbReference type="SAM" id="Coils"/>
    </source>
</evidence>
<evidence type="ECO:0000256" key="3">
    <source>
        <dbReference type="ARBA" id="ARBA00022450"/>
    </source>
</evidence>
<dbReference type="SMART" id="SM00829">
    <property type="entry name" value="PKS_ER"/>
    <property type="match status" value="1"/>
</dbReference>
<evidence type="ECO:0000256" key="5">
    <source>
        <dbReference type="ARBA" id="ARBA00022679"/>
    </source>
</evidence>
<dbReference type="InterPro" id="IPR014043">
    <property type="entry name" value="Acyl_transferase_dom"/>
</dbReference>
<dbReference type="InterPro" id="IPR014030">
    <property type="entry name" value="Ketoacyl_synth_N"/>
</dbReference>
<evidence type="ECO:0000256" key="8">
    <source>
        <dbReference type="ARBA" id="ARBA00023315"/>
    </source>
</evidence>
<reference evidence="15 16" key="1">
    <citation type="submission" date="2022-10" db="EMBL/GenBank/DDBJ databases">
        <title>The complete genomes of actinobacterial strains from the NBC collection.</title>
        <authorList>
            <person name="Joergensen T.S."/>
            <person name="Alvarez Arevalo M."/>
            <person name="Sterndorff E.B."/>
            <person name="Faurdal D."/>
            <person name="Vuksanovic O."/>
            <person name="Mourched A.-S."/>
            <person name="Charusanti P."/>
            <person name="Shaw S."/>
            <person name="Blin K."/>
            <person name="Weber T."/>
        </authorList>
    </citation>
    <scope>NUCLEOTIDE SEQUENCE [LARGE SCALE GENOMIC DNA]</scope>
    <source>
        <strain evidence="15 16">NBC 01752</strain>
    </source>
</reference>
<dbReference type="Pfam" id="PF08240">
    <property type="entry name" value="ADH_N"/>
    <property type="match status" value="1"/>
</dbReference>
<dbReference type="SMART" id="SM00823">
    <property type="entry name" value="PKS_PP"/>
    <property type="match status" value="2"/>
</dbReference>
<evidence type="ECO:0000256" key="1">
    <source>
        <dbReference type="ARBA" id="ARBA00001957"/>
    </source>
</evidence>
<dbReference type="PANTHER" id="PTHR43775">
    <property type="entry name" value="FATTY ACID SYNTHASE"/>
    <property type="match status" value="1"/>
</dbReference>
<dbReference type="PROSITE" id="PS52019">
    <property type="entry name" value="PKS_MFAS_DH"/>
    <property type="match status" value="1"/>
</dbReference>
<dbReference type="Gene3D" id="1.10.1200.10">
    <property type="entry name" value="ACP-like"/>
    <property type="match status" value="2"/>
</dbReference>
<dbReference type="InterPro" id="IPR057326">
    <property type="entry name" value="KR_dom"/>
</dbReference>
<dbReference type="InterPro" id="IPR001227">
    <property type="entry name" value="Ac_transferase_dom_sf"/>
</dbReference>
<evidence type="ECO:0000256" key="9">
    <source>
        <dbReference type="PROSITE-ProRule" id="PRU01363"/>
    </source>
</evidence>
<dbReference type="Pfam" id="PF00550">
    <property type="entry name" value="PP-binding"/>
    <property type="match status" value="2"/>
</dbReference>
<evidence type="ECO:0000256" key="7">
    <source>
        <dbReference type="ARBA" id="ARBA00023268"/>
    </source>
</evidence>
<dbReference type="Pfam" id="PF00698">
    <property type="entry name" value="Acyl_transf_1"/>
    <property type="match status" value="2"/>
</dbReference>
<dbReference type="PROSITE" id="PS52004">
    <property type="entry name" value="KS3_2"/>
    <property type="match status" value="2"/>
</dbReference>
<dbReference type="SMART" id="SM01294">
    <property type="entry name" value="PKS_PP_betabranch"/>
    <property type="match status" value="2"/>
</dbReference>
<evidence type="ECO:0000256" key="11">
    <source>
        <dbReference type="SAM" id="MobiDB-lite"/>
    </source>
</evidence>
<dbReference type="InterPro" id="IPR013968">
    <property type="entry name" value="PKS_KR"/>
</dbReference>
<dbReference type="Pfam" id="PF14765">
    <property type="entry name" value="PS-DH"/>
    <property type="match status" value="1"/>
</dbReference>
<dbReference type="Gene3D" id="3.10.129.110">
    <property type="entry name" value="Polyketide synthase dehydratase"/>
    <property type="match status" value="1"/>
</dbReference>
<dbReference type="SUPFAM" id="SSF53901">
    <property type="entry name" value="Thiolase-like"/>
    <property type="match status" value="2"/>
</dbReference>
<dbReference type="CDD" id="cd00833">
    <property type="entry name" value="PKS"/>
    <property type="match status" value="2"/>
</dbReference>
<feature type="active site" description="Proton donor; for dehydratase activity" evidence="9">
    <location>
        <position position="2705"/>
    </location>
</feature>
<evidence type="ECO:0000313" key="16">
    <source>
        <dbReference type="Proteomes" id="UP001340816"/>
    </source>
</evidence>
<dbReference type="CDD" id="cd05195">
    <property type="entry name" value="enoyl_red"/>
    <property type="match status" value="1"/>
</dbReference>
<feature type="region of interest" description="N-terminal hotdog fold" evidence="9">
    <location>
        <begin position="2489"/>
        <end position="2620"/>
    </location>
</feature>
<dbReference type="Pfam" id="PF08990">
    <property type="entry name" value="Docking"/>
    <property type="match status" value="1"/>
</dbReference>
<dbReference type="InterPro" id="IPR036299">
    <property type="entry name" value="Polyketide_synth_docking_sf"/>
</dbReference>
<dbReference type="Pfam" id="PF08659">
    <property type="entry name" value="KR"/>
    <property type="match status" value="2"/>
</dbReference>
<dbReference type="InterPro" id="IPR016036">
    <property type="entry name" value="Malonyl_transacylase_ACP-bd"/>
</dbReference>
<dbReference type="Gene3D" id="3.40.50.11460">
    <property type="match status" value="2"/>
</dbReference>
<dbReference type="InterPro" id="IPR011032">
    <property type="entry name" value="GroES-like_sf"/>
</dbReference>
<dbReference type="InterPro" id="IPR049551">
    <property type="entry name" value="PKS_DH_C"/>
</dbReference>
<dbReference type="PROSITE" id="PS50075">
    <property type="entry name" value="CARRIER"/>
    <property type="match status" value="2"/>
</dbReference>
<evidence type="ECO:0000256" key="4">
    <source>
        <dbReference type="ARBA" id="ARBA00022553"/>
    </source>
</evidence>
<organism evidence="15 16">
    <name type="scientific">Streptomyces phaeochromogenes</name>
    <dbReference type="NCBI Taxonomy" id="1923"/>
    <lineage>
        <taxon>Bacteria</taxon>
        <taxon>Bacillati</taxon>
        <taxon>Actinomycetota</taxon>
        <taxon>Actinomycetes</taxon>
        <taxon>Kitasatosporales</taxon>
        <taxon>Streptomycetaceae</taxon>
        <taxon>Streptomyces</taxon>
        <taxon>Streptomyces phaeochromogenes group</taxon>
    </lineage>
</organism>
<dbReference type="Pfam" id="PF21089">
    <property type="entry name" value="PKS_DH_N"/>
    <property type="match status" value="1"/>
</dbReference>
<keyword evidence="7" id="KW-0511">Multifunctional enzyme</keyword>
<keyword evidence="8" id="KW-0012">Acyltransferase</keyword>
<keyword evidence="3" id="KW-0596">Phosphopantetheine</keyword>
<dbReference type="Gene3D" id="3.40.50.720">
    <property type="entry name" value="NAD(P)-binding Rossmann-like Domain"/>
    <property type="match status" value="2"/>
</dbReference>
<dbReference type="Gene3D" id="3.40.47.10">
    <property type="match status" value="2"/>
</dbReference>
<dbReference type="SUPFAM" id="SSF50129">
    <property type="entry name" value="GroES-like"/>
    <property type="match status" value="1"/>
</dbReference>
<dbReference type="Gene3D" id="3.90.180.10">
    <property type="entry name" value="Medium-chain alcohol dehydrogenases, catalytic domain"/>
    <property type="match status" value="1"/>
</dbReference>
<keyword evidence="5" id="KW-0808">Transferase</keyword>
<dbReference type="SMART" id="SM00826">
    <property type="entry name" value="PKS_DH"/>
    <property type="match status" value="1"/>
</dbReference>
<dbReference type="PROSITE" id="PS00012">
    <property type="entry name" value="PHOSPHOPANTETHEINE"/>
    <property type="match status" value="2"/>
</dbReference>
<dbReference type="Pfam" id="PF13602">
    <property type="entry name" value="ADH_zinc_N_2"/>
    <property type="match status" value="1"/>
</dbReference>
<sequence length="3786" mass="396647">MSTNDSDSANGPTDPEAKLREYLRRAMAELHETQERLREAEERVTEPIAIVGMGCRFPGGVASPEDLWDLVVAGTDAVSPFPVDRGWDVAGLYDPDPGAAGKSYVREGGFLHGAAEFDAGFFGISPREAVAMDPQQRLLLETSWEALEGAGIDPHSLRGSRTGVYAGVMYHDYGSGHVTAADDMGGYFGTGTSGSVASGRISYVLGLEGPAVSVDTACSSSLVALHLAVQALRRGECDLALAGGVTVMASPGTFVEFSRQRGLAVDGRCKAFSDAADGTGWAEGVGLLVVERLSDARRRGHRVLGVVRGSAVNQDGASNGLTAPHGPSQERVIRGALGDARVSAAEVDVVEAHGTGTRLGDPIEAQALLSVYGQDRPVRRPLWLGSLKSNIGHAQAAAGVAGVIKMVMAMRHGVLPKSLHAGVPSSQVDWSAGGVEVLSQAREWPATDRVRRAGVSAFGVSGTNAHVVLEQVPLDDPEALTDSAVNPVPARSDVPVPVPVVVSGASAGALDAGLGRLASRVVSDPGLDVVGVGWSAAQRSVFAHRAVVVASDRDGLLDGLRAPVVSGVAGPVGRTVLVFPGQGTQWVGMGAALLESSPVFAARMAECAAALAPFVEWDLLEVVRSGDGLERVDVVQPVTWAVMVSLAAVWASVGVTPDAVVGHSQGEIAAAVVAGALSLGDGARVVALRSQVIGRVLAGAGGMASVALPVEAVEERLSGWAGRLGVAAVNGPAITVVSGEADAVGEFVALCEREGVRARRISVDYASHSAQVEAIEAELAGLLAPVVAREPSVPFYSTVEPGREARTDGAYWYRNLRQPVRFADTIEALLADGFGVFIESSAHPVLTIGIQELADQAGREDTIVVGSLRRDEGGLHRWWTSAAEAFVRGVEVDWKAAYTAHNLTAPRVDLPTYPFQRRHYWLESAEHGTTDDLAYRVSWKALHEDESGARLSGRWMLVVPETVAESASATQIAEGMTRALADRGASVVRFTVDPACDRSRLGALLAVAADAQNGAPLQGIVSLLSLAEGMHPEHPALSLGVAWSFALIQALADSAVGARLWTVTRNAVSAMPGEEPSVEQAQLWGLGRVAALESPHTWGGLIDFRADPGRPAAVPDPRCFRRAAAALASPGAEDQLAIRGSGVYGRRLVRATTDQTRPGWRPRNTVLVTGEIAEATAEPLVRRLLADGAEHVVLAGPAASLPALTAEGTDLDGRVSVVSCGLDDDDALRAVIADRTPTAVLAVPPAVPLSALLETTPAAFAAAVRTKTDLVTRLDALLDGVELDAFVIFSSVAGVWGGTGQAGYAAGTAHLDAFAEQRRARGLPFTSLAWTPWQDAAEAATGEATGAQATVVAEMRRAGLTPLEPQRAVEALSRAVGRGVSGVTVAAVDWERFLSAREAVRPTALFGELPETRRIRAADVVASGAEATVGGSPTGSPEIVRSLANRSEEEQLRFLLRLVRTHAATVLGQSSPDAIDVRQPFKALGFNSVTAVELRNRLRDVTGLKLSASLVFDHPDPTALARHLREEALSHTEGGDHDGDATARTTGSAATAGPSVARSGHDSEPIAVVSMACRFPGGVNTPEELWRMLRDGGDAISEFPDDRGWHLDELYDADPDAGGRTYVREGGFLHQAPDFEPAFFGISPREAVAMDPQQRLMLETSWEAFERAGIDPAVLRGSRTGVFVGTNGQHYLGLLQNGEETFDGYLGTGNSASVMSGRLSYVFGLEGPAMTVDTACSASLVALHLAVQALRRGECSMALAGGATVMSTPEMLVEFSRQRVLSPGSRSRAFAGAADGVVLGEGAGVLLLERLSDAERLGHPVLAVVRGSAVNQDGASNGLTAPNGPSQQRVIRQALADAGLRAEDVDVVEAHGTGTPLGDPIEAQALQATYGASRTPDKPLWLGSVKSNIGHAQAAAGVAGMIKTILSLRHGILPRTLHVDEPTPRVDWSSGTVALLTEAVEWGEGDEPRRAGVSAFGISGTNAHVLIEEAPRPSAPAQVTSSAQAPSLAEATASESQQPQKVQELQAQAQPDGLVPLVLSARTEAALHDQADRLRAALLEDSGIRPEDAGLTLLTARARFEHRAVVGGENREELLDALHALARGQEHPSVAHFHAVPGDGGTVFVFPGQGSQWPAMAEGLLEHSAAFRESAAACDAALGEFLDWSVLDVLRQVPGAPSLSRVDVVQPVLFTMMVSLAACWRAAGVRPSAVIGHSQGEIAAACVAGGLSLEDSARIVALRSQAWLTLAGKGGMAAVSLPAEQVRARLARFGDRLSVAAVNSPSTAAVAGDPEALRELLAELDADGVHARAIPGVDTAGHSPQVDALRARLMRELAPVTPRSCGIPFYSTVTGGLLDTAELDAAYWYRNMREPVEFERATRALLADGHHAFLESSPHPMLAVSLEETVADAGASAAVLHTLRREKGGTRNFALALASACGRGVDIDAEALYGPSARRVDLPTYPFQRQRYWYHAPARCGDAASIGLADAGHALLGAGVELPDSAGHVYTARLGTDTQPWLAEHALLGTVLLPATAFVDLVLWAGARSGCGRIDELALRTPLVLPTDGAGTGAGTVELRLQVGAADEEGHRTVTVHSREAGAPPRSSWILHAQATVTQATDGTPATDERDTSPAPGGVWPPVGARAADLPAPADFYDAFEERGYDYGPAFRGFRTGWRDGDTVYAEVALPGPDAGEAGAHDIHPALLDAALQTMSLGEFFPADDQARMPFALRGVRLHATGAQRLRVTVSSAGTEAVRLVCADGEGRPVLEIDELVVRPVPVEQLAEKARTIGSGEGGGSLHRVHWVRPPAPESLPAQRWAVVGDDHCGLTAALTGADMACDTYPDLESLVDACSTDGAAPDAVAVSIPRVAGVPDPRTVRTSVHNTLDITQRWLKHADRLPSKLVLVTRGAVAVDPGETVRDTAAASAWGLVRSAQSEEPDRMVLLDLGADDDTVSASALAAALASGEPQLAVRGEHIHTPRLTAMGPATPDTLALPADPAHAAAWRLGAGGDGTLEGLRLAPAPDTLAPLLPGQIRVSVRAAGLNFRDTLIALGMYPGDGVMGAEGAGVVTETGAGVTAFAPGDRVLGMWTGGLGPNAVADHRMVARIPDGWSYAQAASVPAVFLTAHYALNRLARAERGQSLLIHAATGGVGMAALQLARHLGLTVYTTASGAKWDTLRQLGVPERHIANSRTLDFADRFLEATDGEGVDIVLNSLAGDFVDASLRLLPRGGHFLELGKADVRDPRLVAEAHPGTAYQPFDLVQAGPEAVGEMLTELLELFEAGILRPLPLTVHDVRQARRAFRTLSQGKHTGKLVLTMPPAFDAHGTVLITGGTGTLGSAVARHLVGEHGVRHLVIAGRKGQEADGAADLVSELTELGAQVTIRACDAADRDQLAALIDAIPTAQPLRAVVHTAGVLDDSTLPSLTPERMDAVLRPKVDAVLNLHELTKDLDLSAFVLYSSSSALFGSPGQGSYAAANAFVDAFAQYRRGTGLPAVSLAWGLWARNSRMAEHLDQGDMRRRLARGGILPLTDAEGVALFDEAQHWDEALQVPIRINQATLHAQGKVPPFLSGLVRDRRGSLPVSAATQPDTATVDTTLGHRIAELPAVEQLETVLAAVRTHAAAVLGYSENSEIHAEHSFRDLGFDSLTAVELRNRLTAATGLRLNATLVFDHPTPEALAGHLHTRLAPDTPTEGGEVSLTSELDRLEKLFVHLADQGALDTAVPDGTARDEITNRLAVLSGLWDQLNGATSGLTDPDGDGDDDVSGTLDAADDEELFAFIDDRF</sequence>
<dbReference type="InterPro" id="IPR020843">
    <property type="entry name" value="ER"/>
</dbReference>
<dbReference type="Pfam" id="PF02801">
    <property type="entry name" value="Ketoacyl-synt_C"/>
    <property type="match status" value="2"/>
</dbReference>
<dbReference type="InterPro" id="IPR049900">
    <property type="entry name" value="PKS_mFAS_DH"/>
</dbReference>
<dbReference type="Gene3D" id="3.40.366.10">
    <property type="entry name" value="Malonyl-Coenzyme A Acyl Carrier Protein, domain 2"/>
    <property type="match status" value="2"/>
</dbReference>
<dbReference type="InterPro" id="IPR049552">
    <property type="entry name" value="PKS_DH_N"/>
</dbReference>
<dbReference type="InterPro" id="IPR009081">
    <property type="entry name" value="PP-bd_ACP"/>
</dbReference>
<dbReference type="InterPro" id="IPR036291">
    <property type="entry name" value="NAD(P)-bd_dom_sf"/>
</dbReference>
<dbReference type="Proteomes" id="UP001340816">
    <property type="component" value="Chromosome"/>
</dbReference>
<dbReference type="CDD" id="cd08956">
    <property type="entry name" value="KR_3_FAS_SDR_x"/>
    <property type="match status" value="1"/>
</dbReference>
<feature type="region of interest" description="Disordered" evidence="11">
    <location>
        <begin position="1991"/>
        <end position="2027"/>
    </location>
</feature>
<dbReference type="InterPro" id="IPR042104">
    <property type="entry name" value="PKS_dehydratase_sf"/>
</dbReference>
<keyword evidence="10" id="KW-0175">Coiled coil</keyword>
<dbReference type="RefSeq" id="WP_326757625.1">
    <property type="nucleotide sequence ID" value="NZ_CP109135.1"/>
</dbReference>
<feature type="active site" description="Proton acceptor; for dehydratase activity" evidence="9">
    <location>
        <position position="2521"/>
    </location>
</feature>
<keyword evidence="16" id="KW-1185">Reference proteome</keyword>
<evidence type="ECO:0000256" key="2">
    <source>
        <dbReference type="ARBA" id="ARBA00004792"/>
    </source>
</evidence>